<reference evidence="2 3" key="1">
    <citation type="journal article" date="2018" name="BMC Genomics">
        <title>Comparative genome analyses reveal sequence features reflecting distinct modes of host-adaptation between dicot and monocot powdery mildew.</title>
        <authorList>
            <person name="Wu Y."/>
            <person name="Ma X."/>
            <person name="Pan Z."/>
            <person name="Kale S.D."/>
            <person name="Song Y."/>
            <person name="King H."/>
            <person name="Zhang Q."/>
            <person name="Presley C."/>
            <person name="Deng X."/>
            <person name="Wei C.I."/>
            <person name="Xiao S."/>
        </authorList>
    </citation>
    <scope>NUCLEOTIDE SEQUENCE [LARGE SCALE GENOMIC DNA]</scope>
    <source>
        <strain evidence="2">UCSC1</strain>
    </source>
</reference>
<organism evidence="2 3">
    <name type="scientific">Golovinomyces cichoracearum</name>
    <dbReference type="NCBI Taxonomy" id="62708"/>
    <lineage>
        <taxon>Eukaryota</taxon>
        <taxon>Fungi</taxon>
        <taxon>Dikarya</taxon>
        <taxon>Ascomycota</taxon>
        <taxon>Pezizomycotina</taxon>
        <taxon>Leotiomycetes</taxon>
        <taxon>Erysiphales</taxon>
        <taxon>Erysiphaceae</taxon>
        <taxon>Golovinomyces</taxon>
    </lineage>
</organism>
<comment type="caution">
    <text evidence="2">The sequence shown here is derived from an EMBL/GenBank/DDBJ whole genome shotgun (WGS) entry which is preliminary data.</text>
</comment>
<name>A0A420I3G6_9PEZI</name>
<dbReference type="EMBL" id="MCBR01013340">
    <property type="protein sequence ID" value="RKF64248.1"/>
    <property type="molecule type" value="Genomic_DNA"/>
</dbReference>
<sequence length="286" mass="32395">VQILILQHIQSKFSSLLWGELVKTAYYLLNRTPRYLFGNKTPFEVVFRKQPDISHIRPIGGKAYYLLKGSNAPPKLQKLSARAAVSYLIGYDGANKSCILNPAKDVIIVTRDVTFNESSRYQPIESKQDPLLIRDESILEYIDHGSIQESASTRYPHQLADSDEDTLTWDNIYQESFGTNVDATHNQDENAELESNHDCPLDDQGTSNSHVYDQAYLTPISLDNLSRCSEQHSIIHNYIDQNILDDDNNQLCPSPLVLDAQVESTVHVGKQSERYCVVKTQINSYS</sequence>
<protein>
    <recommendedName>
        <fullName evidence="1">Retroviral polymerase SH3-like domain-containing protein</fullName>
    </recommendedName>
</protein>
<gene>
    <name evidence="2" type="ORF">GcC1_133016</name>
</gene>
<proteinExistence type="predicted"/>
<dbReference type="OrthoDB" id="3549940at2759"/>
<accession>A0A420I3G6</accession>
<feature type="non-terminal residue" evidence="2">
    <location>
        <position position="1"/>
    </location>
</feature>
<feature type="non-terminal residue" evidence="2">
    <location>
        <position position="286"/>
    </location>
</feature>
<dbReference type="Pfam" id="PF25597">
    <property type="entry name" value="SH3_retrovirus"/>
    <property type="match status" value="1"/>
</dbReference>
<feature type="domain" description="Retroviral polymerase SH3-like" evidence="1">
    <location>
        <begin position="73"/>
        <end position="126"/>
    </location>
</feature>
<dbReference type="InterPro" id="IPR057670">
    <property type="entry name" value="SH3_retrovirus"/>
</dbReference>
<evidence type="ECO:0000259" key="1">
    <source>
        <dbReference type="Pfam" id="PF25597"/>
    </source>
</evidence>
<dbReference type="AlphaFoldDB" id="A0A420I3G6"/>
<dbReference type="Proteomes" id="UP000285405">
    <property type="component" value="Unassembled WGS sequence"/>
</dbReference>
<evidence type="ECO:0000313" key="3">
    <source>
        <dbReference type="Proteomes" id="UP000285405"/>
    </source>
</evidence>
<evidence type="ECO:0000313" key="2">
    <source>
        <dbReference type="EMBL" id="RKF64248.1"/>
    </source>
</evidence>